<evidence type="ECO:0000259" key="9">
    <source>
        <dbReference type="PROSITE" id="PS50290"/>
    </source>
</evidence>
<evidence type="ECO:0000256" key="6">
    <source>
        <dbReference type="ARBA" id="ARBA00022777"/>
    </source>
</evidence>
<comment type="caution">
    <text evidence="11">The sequence shown here is derived from an EMBL/GenBank/DDBJ whole genome shotgun (WGS) entry which is preliminary data.</text>
</comment>
<dbReference type="InterPro" id="IPR038980">
    <property type="entry name" value="ATM_plant"/>
</dbReference>
<gene>
    <name evidence="11" type="ORF">PLOB_00034226</name>
</gene>
<dbReference type="Pfam" id="PF00454">
    <property type="entry name" value="PI3_PI4_kinase"/>
    <property type="match status" value="1"/>
</dbReference>
<keyword evidence="7" id="KW-0067">ATP-binding</keyword>
<protein>
    <recommendedName>
        <fullName evidence="2">non-specific serine/threonine protein kinase</fullName>
        <ecNumber evidence="2">2.7.11.1</ecNumber>
    </recommendedName>
</protein>
<dbReference type="InterPro" id="IPR018936">
    <property type="entry name" value="PI3/4_kinase_CS"/>
</dbReference>
<dbReference type="SMART" id="SM01343">
    <property type="entry name" value="FATC"/>
    <property type="match status" value="1"/>
</dbReference>
<dbReference type="Pfam" id="PF02260">
    <property type="entry name" value="FATC"/>
    <property type="match status" value="1"/>
</dbReference>
<keyword evidence="6" id="KW-0418">Kinase</keyword>
<evidence type="ECO:0000313" key="11">
    <source>
        <dbReference type="EMBL" id="CAH3186218.1"/>
    </source>
</evidence>
<dbReference type="EC" id="2.7.11.1" evidence="2"/>
<dbReference type="PROSITE" id="PS00916">
    <property type="entry name" value="PI3_4_KINASE_2"/>
    <property type="match status" value="1"/>
</dbReference>
<dbReference type="PROSITE" id="PS50290">
    <property type="entry name" value="PI3_4_KINASE_3"/>
    <property type="match status" value="1"/>
</dbReference>
<keyword evidence="3" id="KW-0808">Transferase</keyword>
<dbReference type="PROSITE" id="PS00915">
    <property type="entry name" value="PI3_4_KINASE_1"/>
    <property type="match status" value="1"/>
</dbReference>
<dbReference type="SMART" id="SM00146">
    <property type="entry name" value="PI3Kc"/>
    <property type="match status" value="1"/>
</dbReference>
<keyword evidence="4" id="KW-0547">Nucleotide-binding</keyword>
<evidence type="ECO:0000256" key="1">
    <source>
        <dbReference type="ARBA" id="ARBA00004123"/>
    </source>
</evidence>
<feature type="non-terminal residue" evidence="11">
    <location>
        <position position="1"/>
    </location>
</feature>
<dbReference type="Proteomes" id="UP001159405">
    <property type="component" value="Unassembled WGS sequence"/>
</dbReference>
<feature type="domain" description="PI3K/PI4K catalytic" evidence="9">
    <location>
        <begin position="43"/>
        <end position="408"/>
    </location>
</feature>
<evidence type="ECO:0000256" key="8">
    <source>
        <dbReference type="ARBA" id="ARBA00023242"/>
    </source>
</evidence>
<dbReference type="SUPFAM" id="SSF56112">
    <property type="entry name" value="Protein kinase-like (PK-like)"/>
    <property type="match status" value="1"/>
</dbReference>
<dbReference type="Gene3D" id="1.10.1070.11">
    <property type="entry name" value="Phosphatidylinositol 3-/4-kinase, catalytic domain"/>
    <property type="match status" value="1"/>
</dbReference>
<sequence length="466" mass="52985">GPFNLQDVTIKSISNLKEVPVPTLEVQVDPLCRYDDLVHVVRFDSKFCLAGGVNLPKIIFCIGSDGVKRRQLVKGRDDLRQDAVMEQVFGMVNQLLIKNSETRKRKLKMRTYKVIPLSQRSGIVEWCEDTMPLGEYLIGRPGTKTGAHSRYYPGDWTSLDCRKKVKVMWTNVGFYNVVKPFLSFLKNKHCNSLWWHKLFGGASLFPCRFTFTMASTITLIFHCNDFGDHLMEHFHPVFRHFFLERFPDPAVWFERRLTYTRGVATSSIVGYVVGLGDRHVQNILVDCNTAELVHIDLGVAFEQGKFLPTPETVPFRLTRDLVDGMGLTGVEGVFRRCCEKTMQVVRTSQESLMTIVEVLLYDPLSSWTLSPERRKALQKAEDLYDVPPSSAVGDCLDGSVMASDNVAPEDNVNKMAKRVLLRLKQKLDGIEDGVHLSVSGQVNHLIREAMDPKNLCRLFPGWQPWV</sequence>
<evidence type="ECO:0000256" key="7">
    <source>
        <dbReference type="ARBA" id="ARBA00022840"/>
    </source>
</evidence>
<dbReference type="PROSITE" id="PS51190">
    <property type="entry name" value="FATC"/>
    <property type="match status" value="1"/>
</dbReference>
<keyword evidence="5" id="KW-0227">DNA damage</keyword>
<keyword evidence="12" id="KW-1185">Reference proteome</keyword>
<evidence type="ECO:0000259" key="10">
    <source>
        <dbReference type="PROSITE" id="PS51190"/>
    </source>
</evidence>
<evidence type="ECO:0000256" key="2">
    <source>
        <dbReference type="ARBA" id="ARBA00012513"/>
    </source>
</evidence>
<dbReference type="CDD" id="cd05171">
    <property type="entry name" value="PIKKc_ATM"/>
    <property type="match status" value="1"/>
</dbReference>
<name>A0ABN8S3Q6_9CNID</name>
<dbReference type="InterPro" id="IPR011009">
    <property type="entry name" value="Kinase-like_dom_sf"/>
</dbReference>
<keyword evidence="8" id="KW-0539">Nucleus</keyword>
<dbReference type="InterPro" id="IPR036940">
    <property type="entry name" value="PI3/4_kinase_cat_sf"/>
</dbReference>
<organism evidence="11 12">
    <name type="scientific">Porites lobata</name>
    <dbReference type="NCBI Taxonomy" id="104759"/>
    <lineage>
        <taxon>Eukaryota</taxon>
        <taxon>Metazoa</taxon>
        <taxon>Cnidaria</taxon>
        <taxon>Anthozoa</taxon>
        <taxon>Hexacorallia</taxon>
        <taxon>Scleractinia</taxon>
        <taxon>Fungiina</taxon>
        <taxon>Poritidae</taxon>
        <taxon>Porites</taxon>
    </lineage>
</organism>
<dbReference type="EMBL" id="CALNXK010000468">
    <property type="protein sequence ID" value="CAH3186218.1"/>
    <property type="molecule type" value="Genomic_DNA"/>
</dbReference>
<evidence type="ECO:0000313" key="12">
    <source>
        <dbReference type="Proteomes" id="UP001159405"/>
    </source>
</evidence>
<reference evidence="11 12" key="1">
    <citation type="submission" date="2022-05" db="EMBL/GenBank/DDBJ databases">
        <authorList>
            <consortium name="Genoscope - CEA"/>
            <person name="William W."/>
        </authorList>
    </citation>
    <scope>NUCLEOTIDE SEQUENCE [LARGE SCALE GENOMIC DNA]</scope>
</reference>
<dbReference type="InterPro" id="IPR044107">
    <property type="entry name" value="PIKKc_ATM"/>
</dbReference>
<comment type="subcellular location">
    <subcellularLocation>
        <location evidence="1">Nucleus</location>
    </subcellularLocation>
</comment>
<dbReference type="InterPro" id="IPR000403">
    <property type="entry name" value="PI3/4_kinase_cat_dom"/>
</dbReference>
<dbReference type="InterPro" id="IPR003152">
    <property type="entry name" value="FATC_dom"/>
</dbReference>
<evidence type="ECO:0000256" key="4">
    <source>
        <dbReference type="ARBA" id="ARBA00022741"/>
    </source>
</evidence>
<dbReference type="Gene3D" id="3.30.1010.10">
    <property type="entry name" value="Phosphatidylinositol 3-kinase Catalytic Subunit, Chain A, domain 4"/>
    <property type="match status" value="1"/>
</dbReference>
<feature type="domain" description="FATC" evidence="10">
    <location>
        <begin position="434"/>
        <end position="466"/>
    </location>
</feature>
<proteinExistence type="predicted"/>
<evidence type="ECO:0000256" key="5">
    <source>
        <dbReference type="ARBA" id="ARBA00022763"/>
    </source>
</evidence>
<accession>A0ABN8S3Q6</accession>
<evidence type="ECO:0000256" key="3">
    <source>
        <dbReference type="ARBA" id="ARBA00022679"/>
    </source>
</evidence>
<dbReference type="PANTHER" id="PTHR37079:SF4">
    <property type="entry name" value="SERINE_THREONINE-PROTEIN KINASE ATM"/>
    <property type="match status" value="1"/>
</dbReference>
<dbReference type="PANTHER" id="PTHR37079">
    <property type="entry name" value="SERINE/THREONINE-PROTEIN KINASE ATM"/>
    <property type="match status" value="1"/>
</dbReference>